<dbReference type="EMBL" id="JASSZA010000023">
    <property type="protein sequence ID" value="KAK2082783.1"/>
    <property type="molecule type" value="Genomic_DNA"/>
</dbReference>
<comment type="function">
    <text evidence="7">This is an intracellular thiol proteinase inhibitor. Tightly binding reversible inhibitor of cathepsins L, H and B.</text>
</comment>
<dbReference type="CDD" id="cd00042">
    <property type="entry name" value="CY"/>
    <property type="match status" value="1"/>
</dbReference>
<keyword evidence="6" id="KW-0007">Acetylation</keyword>
<evidence type="ECO:0000256" key="9">
    <source>
        <dbReference type="ARBA" id="ARBA00040677"/>
    </source>
</evidence>
<dbReference type="PANTHER" id="PTHR11414:SF22">
    <property type="entry name" value="CYSTATIN-B"/>
    <property type="match status" value="1"/>
</dbReference>
<keyword evidence="3" id="KW-0963">Cytoplasm</keyword>
<dbReference type="InterPro" id="IPR018073">
    <property type="entry name" value="Prot_inh_cystat_CS"/>
</dbReference>
<evidence type="ECO:0000256" key="4">
    <source>
        <dbReference type="ARBA" id="ARBA00022690"/>
    </source>
</evidence>
<evidence type="ECO:0000256" key="7">
    <source>
        <dbReference type="ARBA" id="ARBA00037154"/>
    </source>
</evidence>
<keyword evidence="13" id="KW-1185">Reference proteome</keyword>
<dbReference type="Pfam" id="PF00031">
    <property type="entry name" value="Cystatin"/>
    <property type="match status" value="1"/>
</dbReference>
<dbReference type="InterPro" id="IPR001713">
    <property type="entry name" value="Prot_inh_stefin"/>
</dbReference>
<reference evidence="12 13" key="1">
    <citation type="submission" date="2023-05" db="EMBL/GenBank/DDBJ databases">
        <title>B98-5 Cell Line De Novo Hybrid Assembly: An Optical Mapping Approach.</title>
        <authorList>
            <person name="Kananen K."/>
            <person name="Auerbach J.A."/>
            <person name="Kautto E."/>
            <person name="Blachly J.S."/>
        </authorList>
    </citation>
    <scope>NUCLEOTIDE SEQUENCE [LARGE SCALE GENOMIC DNA]</scope>
    <source>
        <strain evidence="12">B95-8</strain>
        <tissue evidence="12">Cell line</tissue>
    </source>
</reference>
<organism evidence="12 13">
    <name type="scientific">Saguinus oedipus</name>
    <name type="common">Cotton-top tamarin</name>
    <name type="synonym">Oedipomidas oedipus</name>
    <dbReference type="NCBI Taxonomy" id="9490"/>
    <lineage>
        <taxon>Eukaryota</taxon>
        <taxon>Metazoa</taxon>
        <taxon>Chordata</taxon>
        <taxon>Craniata</taxon>
        <taxon>Vertebrata</taxon>
        <taxon>Euteleostomi</taxon>
        <taxon>Mammalia</taxon>
        <taxon>Eutheria</taxon>
        <taxon>Euarchontoglires</taxon>
        <taxon>Primates</taxon>
        <taxon>Haplorrhini</taxon>
        <taxon>Platyrrhini</taxon>
        <taxon>Cebidae</taxon>
        <taxon>Callitrichinae</taxon>
        <taxon>Saguinus</taxon>
    </lineage>
</organism>
<protein>
    <recommendedName>
        <fullName evidence="9">Cystatin-B</fullName>
    </recommendedName>
    <alternativeName>
        <fullName evidence="10">Stefin-B</fullName>
    </alternativeName>
</protein>
<dbReference type="SUPFAM" id="SSF54403">
    <property type="entry name" value="Cystatin/monellin"/>
    <property type="match status" value="1"/>
</dbReference>
<evidence type="ECO:0000313" key="13">
    <source>
        <dbReference type="Proteomes" id="UP001266305"/>
    </source>
</evidence>
<comment type="caution">
    <text evidence="12">The sequence shown here is derived from an EMBL/GenBank/DDBJ whole genome shotgun (WGS) entry which is preliminary data.</text>
</comment>
<name>A0ABQ9TDG3_SAGOE</name>
<sequence length="78" mass="8737">MMCGAPSAAQLATAKTQNIDDQVRSQLEEKENKKFPVSFRSQVVAGMNYFIKVHVCDEEFVHLSIPKSPSRKQALDLV</sequence>
<dbReference type="PROSITE" id="PS00287">
    <property type="entry name" value="CYSTATIN"/>
    <property type="match status" value="1"/>
</dbReference>
<dbReference type="InterPro" id="IPR000010">
    <property type="entry name" value="Cystatin_dom"/>
</dbReference>
<dbReference type="PANTHER" id="PTHR11414">
    <property type="entry name" value="CYSTATIN FAMILY MEMBER"/>
    <property type="match status" value="1"/>
</dbReference>
<dbReference type="InterPro" id="IPR046350">
    <property type="entry name" value="Cystatin_sf"/>
</dbReference>
<keyword evidence="4" id="KW-0646">Protease inhibitor</keyword>
<evidence type="ECO:0000256" key="6">
    <source>
        <dbReference type="ARBA" id="ARBA00022990"/>
    </source>
</evidence>
<evidence type="ECO:0000256" key="10">
    <source>
        <dbReference type="ARBA" id="ARBA00041437"/>
    </source>
</evidence>
<gene>
    <name evidence="12" type="ORF">P7K49_038019</name>
</gene>
<comment type="subunit">
    <text evidence="8">Able to form dimers stabilized by noncovalent forces.</text>
</comment>
<keyword evidence="5" id="KW-0789">Thiol protease inhibitor</keyword>
<evidence type="ECO:0000256" key="1">
    <source>
        <dbReference type="ARBA" id="ARBA00004496"/>
    </source>
</evidence>
<comment type="subcellular location">
    <subcellularLocation>
        <location evidence="1">Cytoplasm</location>
    </subcellularLocation>
</comment>
<accession>A0ABQ9TDG3</accession>
<comment type="similarity">
    <text evidence="2">Belongs to the cystatin family.</text>
</comment>
<dbReference type="Proteomes" id="UP001266305">
    <property type="component" value="Unassembled WGS sequence"/>
</dbReference>
<evidence type="ECO:0000256" key="8">
    <source>
        <dbReference type="ARBA" id="ARBA00038678"/>
    </source>
</evidence>
<evidence type="ECO:0000256" key="3">
    <source>
        <dbReference type="ARBA" id="ARBA00022490"/>
    </source>
</evidence>
<evidence type="ECO:0000313" key="12">
    <source>
        <dbReference type="EMBL" id="KAK2082783.1"/>
    </source>
</evidence>
<evidence type="ECO:0000259" key="11">
    <source>
        <dbReference type="Pfam" id="PF00031"/>
    </source>
</evidence>
<dbReference type="Gene3D" id="3.10.450.10">
    <property type="match status" value="1"/>
</dbReference>
<evidence type="ECO:0000256" key="5">
    <source>
        <dbReference type="ARBA" id="ARBA00022704"/>
    </source>
</evidence>
<evidence type="ECO:0000256" key="2">
    <source>
        <dbReference type="ARBA" id="ARBA00009403"/>
    </source>
</evidence>
<proteinExistence type="inferred from homology"/>
<feature type="domain" description="Cystatin" evidence="11">
    <location>
        <begin position="4"/>
        <end position="69"/>
    </location>
</feature>